<dbReference type="WBParaSite" id="ACRNAN_Path_1399.g5489.t1">
    <property type="protein sequence ID" value="ACRNAN_Path_1399.g5489.t1"/>
    <property type="gene ID" value="ACRNAN_Path_1399.g5489"/>
</dbReference>
<dbReference type="Pfam" id="PF18428">
    <property type="entry name" value="BRCT_3"/>
    <property type="match status" value="1"/>
</dbReference>
<feature type="compositionally biased region" description="Polar residues" evidence="4">
    <location>
        <begin position="253"/>
        <end position="262"/>
    </location>
</feature>
<feature type="compositionally biased region" description="Polar residues" evidence="4">
    <location>
        <begin position="519"/>
        <end position="556"/>
    </location>
</feature>
<reference evidence="7" key="1">
    <citation type="submission" date="2022-11" db="UniProtKB">
        <authorList>
            <consortium name="WormBaseParasite"/>
        </authorList>
    </citation>
    <scope>IDENTIFICATION</scope>
</reference>
<dbReference type="CDD" id="cd17745">
    <property type="entry name" value="BRCT_p53bp1_rpt1"/>
    <property type="match status" value="1"/>
</dbReference>
<feature type="compositionally biased region" description="Basic and acidic residues" evidence="4">
    <location>
        <begin position="51"/>
        <end position="66"/>
    </location>
</feature>
<keyword evidence="6" id="KW-1185">Reference proteome</keyword>
<evidence type="ECO:0000256" key="2">
    <source>
        <dbReference type="ARBA" id="ARBA00022763"/>
    </source>
</evidence>
<feature type="region of interest" description="Disordered" evidence="4">
    <location>
        <begin position="227"/>
        <end position="272"/>
    </location>
</feature>
<keyword evidence="3" id="KW-0539">Nucleus</keyword>
<feature type="compositionally biased region" description="Polar residues" evidence="4">
    <location>
        <begin position="228"/>
        <end position="243"/>
    </location>
</feature>
<feature type="domain" description="BRCT" evidence="5">
    <location>
        <begin position="643"/>
        <end position="745"/>
    </location>
</feature>
<dbReference type="SMART" id="SM00292">
    <property type="entry name" value="BRCT"/>
    <property type="match status" value="2"/>
</dbReference>
<keyword evidence="2" id="KW-0227">DNA damage</keyword>
<dbReference type="Proteomes" id="UP000887540">
    <property type="component" value="Unplaced"/>
</dbReference>
<dbReference type="Pfam" id="PF24680">
    <property type="entry name" value="SH3_Hsr9"/>
    <property type="match status" value="1"/>
</dbReference>
<comment type="subcellular location">
    <subcellularLocation>
        <location evidence="1">Nucleus</location>
    </subcellularLocation>
</comment>
<dbReference type="PANTHER" id="PTHR15321:SF3">
    <property type="entry name" value="TP53-BINDING PROTEIN 1"/>
    <property type="match status" value="1"/>
</dbReference>
<dbReference type="Pfam" id="PF00533">
    <property type="entry name" value="BRCT"/>
    <property type="match status" value="1"/>
</dbReference>
<feature type="compositionally biased region" description="Polar residues" evidence="4">
    <location>
        <begin position="606"/>
        <end position="641"/>
    </location>
</feature>
<protein>
    <submittedName>
        <fullName evidence="7">BRCT domain-containing protein</fullName>
    </submittedName>
</protein>
<dbReference type="GO" id="GO:0042393">
    <property type="term" value="F:histone binding"/>
    <property type="evidence" value="ECO:0007669"/>
    <property type="project" value="TreeGrafter"/>
</dbReference>
<sequence>MADVSAELEAETNGLNKTQSELLNGDGEANGEANGENGEAEPMEQTALELEESKNGEIEPTEHNGDEGEESNDDEKPQEAEEEEPVPQKSIRRSGRISTKTPEVTKSASKKKKTEGEDDIEMELDETQPTPKRRTSSRAKAPVPKLETPEVANVKRTPAPIRKRNAESDHRNVKAPKQKRLTGTPVIRLENQDSDDPFSFDQNADQHPEPLKNIQMEKGAFGEVKFTKTPTQSLTSKYANTEKTASERRGNLPITTEASRSQSAERKAETISALSPVVRRELNASIGGGSVTKNSTPRTKRGRSTSEKSSRASESAFDMDTTQEDHKPTPRSHKRKSTAAAVPPPPKKEEELAAPTLTSLQQLEADHPQSNAPLLNGARVFALWSQDFYPAIICGRDGLSRYRVLFVEDNLHRDIPPTGVIPIAHLHTGLKVVILNGENEPPTGEIIALPSVEDANKWSEGLFDVRREDSENIEQVSWQKIYLNKKQSAELLKHIKNKAVLVSEENIVVDEGKRRSSARNRSLNTTDLEVKTTPSAKTPAKRQTPSSRSTKATPKVQSPEEAIDEEIEPKNLSFGQSPVKEKFVTPKSKSKQKESAASEHASEFANTTFESASESNAAKPTAIVTPNNKTMDTQASSLSTGQAPKNIFQNMKFVLTSANRQRVPDQPLFNKRECRLLIEERGGKVIDDFAKDYKEDELAFLIADTYYRTQKYLSALSLSIPCVDHKWISDCVRQNALLDHADYMLQAGESTITDSVYPWKPLKGILLSGKRVCVYSNQQYDDKRIIGFVSIWTPIIRNLGATLMSLPEDAAERTAFINEGKIDILLTDPACEPELVSLVEENHGWVVSSEWVIQSIIAGEPVDVNASERFRYDVA</sequence>
<evidence type="ECO:0000256" key="3">
    <source>
        <dbReference type="ARBA" id="ARBA00023242"/>
    </source>
</evidence>
<dbReference type="InterPro" id="IPR056492">
    <property type="entry name" value="SH3_Hsr9"/>
</dbReference>
<feature type="compositionally biased region" description="Acidic residues" evidence="4">
    <location>
        <begin position="116"/>
        <end position="126"/>
    </location>
</feature>
<dbReference type="InterPro" id="IPR047250">
    <property type="entry name" value="BRCT_p53bp1-like_rpt2"/>
</dbReference>
<feature type="compositionally biased region" description="Polar residues" evidence="4">
    <location>
        <begin position="13"/>
        <end position="22"/>
    </location>
</feature>
<dbReference type="GO" id="GO:0000077">
    <property type="term" value="P:DNA damage checkpoint signaling"/>
    <property type="evidence" value="ECO:0007669"/>
    <property type="project" value="TreeGrafter"/>
</dbReference>
<name>A0A914C0J5_9BILA</name>
<accession>A0A914C0J5</accession>
<dbReference type="SUPFAM" id="SSF52113">
    <property type="entry name" value="BRCT domain"/>
    <property type="match status" value="2"/>
</dbReference>
<feature type="compositionally biased region" description="Polar residues" evidence="4">
    <location>
        <begin position="96"/>
        <end position="107"/>
    </location>
</feature>
<dbReference type="InterPro" id="IPR047252">
    <property type="entry name" value="TP53BP1-like"/>
</dbReference>
<dbReference type="GO" id="GO:0045944">
    <property type="term" value="P:positive regulation of transcription by RNA polymerase II"/>
    <property type="evidence" value="ECO:0007669"/>
    <property type="project" value="TreeGrafter"/>
</dbReference>
<evidence type="ECO:0000256" key="4">
    <source>
        <dbReference type="SAM" id="MobiDB-lite"/>
    </source>
</evidence>
<dbReference type="InterPro" id="IPR036420">
    <property type="entry name" value="BRCT_dom_sf"/>
</dbReference>
<feature type="compositionally biased region" description="Acidic residues" evidence="4">
    <location>
        <begin position="1"/>
        <end position="10"/>
    </location>
</feature>
<evidence type="ECO:0000259" key="5">
    <source>
        <dbReference type="PROSITE" id="PS50172"/>
    </source>
</evidence>
<feature type="region of interest" description="Disordered" evidence="4">
    <location>
        <begin position="512"/>
        <end position="641"/>
    </location>
</feature>
<feature type="compositionally biased region" description="Low complexity" evidence="4">
    <location>
        <begin position="24"/>
        <end position="37"/>
    </location>
</feature>
<dbReference type="AlphaFoldDB" id="A0A914C0J5"/>
<feature type="compositionally biased region" description="Basic and acidic residues" evidence="4">
    <location>
        <begin position="591"/>
        <end position="602"/>
    </location>
</feature>
<dbReference type="PROSITE" id="PS50172">
    <property type="entry name" value="BRCT"/>
    <property type="match status" value="1"/>
</dbReference>
<dbReference type="GO" id="GO:0005634">
    <property type="term" value="C:nucleus"/>
    <property type="evidence" value="ECO:0007669"/>
    <property type="project" value="UniProtKB-SubCell"/>
</dbReference>
<dbReference type="InterPro" id="IPR047249">
    <property type="entry name" value="BRCT_p53bp1-like_rpt1"/>
</dbReference>
<dbReference type="InterPro" id="IPR001357">
    <property type="entry name" value="BRCT_dom"/>
</dbReference>
<dbReference type="CDD" id="cd17724">
    <property type="entry name" value="BRCT_p53bp1_rpt2"/>
    <property type="match status" value="1"/>
</dbReference>
<proteinExistence type="predicted"/>
<organism evidence="6 7">
    <name type="scientific">Acrobeloides nanus</name>
    <dbReference type="NCBI Taxonomy" id="290746"/>
    <lineage>
        <taxon>Eukaryota</taxon>
        <taxon>Metazoa</taxon>
        <taxon>Ecdysozoa</taxon>
        <taxon>Nematoda</taxon>
        <taxon>Chromadorea</taxon>
        <taxon>Rhabditida</taxon>
        <taxon>Tylenchina</taxon>
        <taxon>Cephalobomorpha</taxon>
        <taxon>Cephaloboidea</taxon>
        <taxon>Cephalobidae</taxon>
        <taxon>Acrobeloides</taxon>
    </lineage>
</organism>
<dbReference type="PANTHER" id="PTHR15321">
    <property type="entry name" value="TUMOR SUPPRESSOR P53-BINDING PROTEIN 1"/>
    <property type="match status" value="1"/>
</dbReference>
<evidence type="ECO:0000256" key="1">
    <source>
        <dbReference type="ARBA" id="ARBA00004123"/>
    </source>
</evidence>
<feature type="region of interest" description="Disordered" evidence="4">
    <location>
        <begin position="284"/>
        <end position="350"/>
    </location>
</feature>
<feature type="region of interest" description="Disordered" evidence="4">
    <location>
        <begin position="1"/>
        <end position="207"/>
    </location>
</feature>
<evidence type="ECO:0000313" key="7">
    <source>
        <dbReference type="WBParaSite" id="ACRNAN_Path_1399.g5489.t1"/>
    </source>
</evidence>
<dbReference type="Gene3D" id="3.40.50.10190">
    <property type="entry name" value="BRCT domain"/>
    <property type="match status" value="2"/>
</dbReference>
<evidence type="ECO:0000313" key="6">
    <source>
        <dbReference type="Proteomes" id="UP000887540"/>
    </source>
</evidence>